<dbReference type="STRING" id="1076549.HA45_19215"/>
<dbReference type="AlphaFoldDB" id="A0A2M9WHA5"/>
<dbReference type="PIRSF" id="PIRSF029218">
    <property type="entry name" value="ParE"/>
    <property type="match status" value="1"/>
</dbReference>
<sequence length="96" mass="11281">MYKLSELADSDFSNIYDYTLLKFGEAQADRYTDALDEFLETLSKMPEMGQDYPRVQDVKRIVFQSHTIFYTASPYGIFIARILHQQMDTARHLPDF</sequence>
<gene>
    <name evidence="4" type="ORF">PRCB_02745</name>
</gene>
<dbReference type="Gene3D" id="3.30.2310.20">
    <property type="entry name" value="RelE-like"/>
    <property type="match status" value="1"/>
</dbReference>
<dbReference type="RefSeq" id="WP_100700224.1">
    <property type="nucleotide sequence ID" value="NZ_MLFP01000019.1"/>
</dbReference>
<dbReference type="InterPro" id="IPR028344">
    <property type="entry name" value="ParE1/4"/>
</dbReference>
<dbReference type="InterPro" id="IPR007712">
    <property type="entry name" value="RelE/ParE_toxin"/>
</dbReference>
<keyword evidence="5" id="KW-1185">Reference proteome</keyword>
<name>A0A2M9WHA5_9GAMM</name>
<evidence type="ECO:0000256" key="2">
    <source>
        <dbReference type="ARBA" id="ARBA00022649"/>
    </source>
</evidence>
<keyword evidence="2" id="KW-1277">Toxin-antitoxin system</keyword>
<dbReference type="OrthoDB" id="516834at2"/>
<evidence type="ECO:0000313" key="5">
    <source>
        <dbReference type="Proteomes" id="UP000232062"/>
    </source>
</evidence>
<proteinExistence type="inferred from homology"/>
<dbReference type="Pfam" id="PF05016">
    <property type="entry name" value="ParE_toxin"/>
    <property type="match status" value="1"/>
</dbReference>
<dbReference type="PANTHER" id="PTHR33755">
    <property type="entry name" value="TOXIN PARE1-RELATED"/>
    <property type="match status" value="1"/>
</dbReference>
<comment type="similarity">
    <text evidence="1 3">Belongs to the RelE toxin family.</text>
</comment>
<evidence type="ECO:0000313" key="4">
    <source>
        <dbReference type="EMBL" id="PJZ06950.1"/>
    </source>
</evidence>
<accession>A0A2M9WHA5</accession>
<dbReference type="Proteomes" id="UP000232062">
    <property type="component" value="Unassembled WGS sequence"/>
</dbReference>
<dbReference type="EMBL" id="PIQI01000009">
    <property type="protein sequence ID" value="PJZ06950.1"/>
    <property type="molecule type" value="Genomic_DNA"/>
</dbReference>
<comment type="caution">
    <text evidence="4">The sequence shown here is derived from an EMBL/GenBank/DDBJ whole genome shotgun (WGS) entry which is preliminary data.</text>
</comment>
<evidence type="ECO:0000256" key="3">
    <source>
        <dbReference type="PIRNR" id="PIRNR029218"/>
    </source>
</evidence>
<protein>
    <recommendedName>
        <fullName evidence="3">Toxin</fullName>
    </recommendedName>
</protein>
<reference evidence="4 5" key="1">
    <citation type="submission" date="2017-11" db="EMBL/GenBank/DDBJ databases">
        <title>The genome sequence of Pantoea rodasii DSM 26611.</title>
        <authorList>
            <person name="Gao J."/>
            <person name="Mao X."/>
            <person name="Sun J."/>
        </authorList>
    </citation>
    <scope>NUCLEOTIDE SEQUENCE [LARGE SCALE GENOMIC DNA]</scope>
    <source>
        <strain evidence="4 5">DSM 26611</strain>
    </source>
</reference>
<dbReference type="InterPro" id="IPR035093">
    <property type="entry name" value="RelE/ParE_toxin_dom_sf"/>
</dbReference>
<dbReference type="PANTHER" id="PTHR33755:SF3">
    <property type="entry name" value="TOXIN"/>
    <property type="match status" value="1"/>
</dbReference>
<organism evidence="4 5">
    <name type="scientific">Pantoea rodasii</name>
    <dbReference type="NCBI Taxonomy" id="1076549"/>
    <lineage>
        <taxon>Bacteria</taxon>
        <taxon>Pseudomonadati</taxon>
        <taxon>Pseudomonadota</taxon>
        <taxon>Gammaproteobacteria</taxon>
        <taxon>Enterobacterales</taxon>
        <taxon>Erwiniaceae</taxon>
        <taxon>Pantoea</taxon>
    </lineage>
</organism>
<dbReference type="InterPro" id="IPR051803">
    <property type="entry name" value="TA_system_RelE-like_toxin"/>
</dbReference>
<evidence type="ECO:0000256" key="1">
    <source>
        <dbReference type="ARBA" id="ARBA00006226"/>
    </source>
</evidence>